<dbReference type="GO" id="GO:0031030">
    <property type="term" value="P:negative regulation of septation initiation signaling"/>
    <property type="evidence" value="ECO:0007669"/>
    <property type="project" value="EnsemblFungi"/>
</dbReference>
<dbReference type="STRING" id="336722.F9XBV4"/>
<dbReference type="Proteomes" id="UP000008062">
    <property type="component" value="Chromosome 5"/>
</dbReference>
<evidence type="ECO:0000313" key="8">
    <source>
        <dbReference type="Proteomes" id="UP000008062"/>
    </source>
</evidence>
<dbReference type="InterPro" id="IPR035969">
    <property type="entry name" value="Rab-GAP_TBC_sf"/>
</dbReference>
<dbReference type="eggNOG" id="KOG2058">
    <property type="taxonomic scope" value="Eukaryota"/>
</dbReference>
<dbReference type="OMA" id="MEGVHKG"/>
<dbReference type="GeneID" id="13396824"/>
<dbReference type="GO" id="GO:1990334">
    <property type="term" value="C:Bfa1-Bub2 complex"/>
    <property type="evidence" value="ECO:0007669"/>
    <property type="project" value="EnsemblFungi"/>
</dbReference>
<evidence type="ECO:0000256" key="3">
    <source>
        <dbReference type="ARBA" id="ARBA00023212"/>
    </source>
</evidence>
<sequence length="294" mass="31989">MTALESILHKGPAAGDHNAGLEDLRRAILLDGIPSNSEGMSELRIYTWLILLNAPPLPHTSYADLVAQGASPVYAKIRADTHRTLTTDPLFRRRVTENSLTRVLNAVAWKLQDAHEAHVNGWTSPRGPLGGMNVLAAPFLYASHSETAAYTAFSTLITTQVPGYITSNMAGVHRGCALVDQILAVVDPKLAAHLSSKGMTAEIYAFASVLTCCACTPPLPEVLVLWDFLLAYGVHLNVLAVVAQVVLMRDGLMGSSTPKPDFKPLRARKVIDYTVNFARKVPRDLYEQMLVHAK</sequence>
<accession>F9XBV4</accession>
<dbReference type="GO" id="GO:1902413">
    <property type="term" value="P:negative regulation of mitotic cytokinesis"/>
    <property type="evidence" value="ECO:0007669"/>
    <property type="project" value="EnsemblFungi"/>
</dbReference>
<dbReference type="GO" id="GO:0035974">
    <property type="term" value="C:meiotic spindle pole body"/>
    <property type="evidence" value="ECO:0007669"/>
    <property type="project" value="EnsemblFungi"/>
</dbReference>
<keyword evidence="3" id="KW-0206">Cytoskeleton</keyword>
<dbReference type="InParanoid" id="F9XBV4"/>
<dbReference type="KEGG" id="ztr:MYCGRDRAFT_86219"/>
<reference evidence="7 8" key="1">
    <citation type="journal article" date="2011" name="PLoS Genet.">
        <title>Finished genome of the fungal wheat pathogen Mycosphaerella graminicola reveals dispensome structure, chromosome plasticity, and stealth pathogenesis.</title>
        <authorList>
            <person name="Goodwin S.B."/>
            <person name="Ben M'barek S."/>
            <person name="Dhillon B."/>
            <person name="Wittenberg A.H.J."/>
            <person name="Crane C.F."/>
            <person name="Hane J.K."/>
            <person name="Foster A.J."/>
            <person name="Van der Lee T.A.J."/>
            <person name="Grimwood J."/>
            <person name="Aerts A."/>
            <person name="Antoniw J."/>
            <person name="Bailey A."/>
            <person name="Bluhm B."/>
            <person name="Bowler J."/>
            <person name="Bristow J."/>
            <person name="van der Burgt A."/>
            <person name="Canto-Canche B."/>
            <person name="Churchill A.C.L."/>
            <person name="Conde-Ferraez L."/>
            <person name="Cools H.J."/>
            <person name="Coutinho P.M."/>
            <person name="Csukai M."/>
            <person name="Dehal P."/>
            <person name="De Wit P."/>
            <person name="Donzelli B."/>
            <person name="van de Geest H.C."/>
            <person name="van Ham R.C.H.J."/>
            <person name="Hammond-Kosack K.E."/>
            <person name="Henrissat B."/>
            <person name="Kilian A."/>
            <person name="Kobayashi A.K."/>
            <person name="Koopmann E."/>
            <person name="Kourmpetis Y."/>
            <person name="Kuzniar A."/>
            <person name="Lindquist E."/>
            <person name="Lombard V."/>
            <person name="Maliepaard C."/>
            <person name="Martins N."/>
            <person name="Mehrabi R."/>
            <person name="Nap J.P.H."/>
            <person name="Ponomarenko A."/>
            <person name="Rudd J.J."/>
            <person name="Salamov A."/>
            <person name="Schmutz J."/>
            <person name="Schouten H.J."/>
            <person name="Shapiro H."/>
            <person name="Stergiopoulos I."/>
            <person name="Torriani S.F.F."/>
            <person name="Tu H."/>
            <person name="de Vries R.P."/>
            <person name="Waalwijk C."/>
            <person name="Ware S.B."/>
            <person name="Wiebenga A."/>
            <person name="Zwiers L.-H."/>
            <person name="Oliver R.P."/>
            <person name="Grigoriev I.V."/>
            <person name="Kema G.H.J."/>
        </authorList>
    </citation>
    <scope>NUCLEOTIDE SEQUENCE [LARGE SCALE GENOMIC DNA]</scope>
    <source>
        <strain evidence="8">CBS 115943 / IPO323</strain>
    </source>
</reference>
<comment type="similarity">
    <text evidence="5">Belongs to the BUB2 family.</text>
</comment>
<organism evidence="7 8">
    <name type="scientific">Zymoseptoria tritici (strain CBS 115943 / IPO323)</name>
    <name type="common">Speckled leaf blotch fungus</name>
    <name type="synonym">Septoria tritici</name>
    <dbReference type="NCBI Taxonomy" id="336722"/>
    <lineage>
        <taxon>Eukaryota</taxon>
        <taxon>Fungi</taxon>
        <taxon>Dikarya</taxon>
        <taxon>Ascomycota</taxon>
        <taxon>Pezizomycotina</taxon>
        <taxon>Dothideomycetes</taxon>
        <taxon>Dothideomycetidae</taxon>
        <taxon>Mycosphaerellales</taxon>
        <taxon>Mycosphaerellaceae</taxon>
        <taxon>Zymoseptoria</taxon>
    </lineage>
</organism>
<evidence type="ECO:0000256" key="5">
    <source>
        <dbReference type="ARBA" id="ARBA00061049"/>
    </source>
</evidence>
<keyword evidence="4" id="KW-0131">Cell cycle</keyword>
<dbReference type="InterPro" id="IPR000195">
    <property type="entry name" value="Rab-GAP-TBC_dom"/>
</dbReference>
<dbReference type="Gene3D" id="1.10.8.270">
    <property type="entry name" value="putative rabgap domain of human tbc1 domain family member 14 like domains"/>
    <property type="match status" value="1"/>
</dbReference>
<keyword evidence="2" id="KW-0963">Cytoplasm</keyword>
<evidence type="ECO:0000313" key="7">
    <source>
        <dbReference type="EMBL" id="EGP87288.1"/>
    </source>
</evidence>
<name>F9XBV4_ZYMTI</name>
<keyword evidence="8" id="KW-1185">Reference proteome</keyword>
<dbReference type="Gene3D" id="1.10.472.80">
    <property type="entry name" value="Ypt/Rab-GAP domain of gyp1p, domain 3"/>
    <property type="match status" value="1"/>
</dbReference>
<dbReference type="GO" id="GO:0071957">
    <property type="term" value="C:old mitotic spindle pole body"/>
    <property type="evidence" value="ECO:0007669"/>
    <property type="project" value="EnsemblFungi"/>
</dbReference>
<evidence type="ECO:0000256" key="2">
    <source>
        <dbReference type="ARBA" id="ARBA00022490"/>
    </source>
</evidence>
<proteinExistence type="inferred from homology"/>
<evidence type="ECO:0000256" key="4">
    <source>
        <dbReference type="ARBA" id="ARBA00023306"/>
    </source>
</evidence>
<dbReference type="PANTHER" id="PTHR22957:SF263">
    <property type="entry name" value="MITOTIC CHECK POINT PROTEIN BUB2"/>
    <property type="match status" value="1"/>
</dbReference>
<dbReference type="FunCoup" id="F9XBV4">
    <property type="interactions" value="150"/>
</dbReference>
<protein>
    <recommendedName>
        <fullName evidence="6">Rab-GAP TBC domain-containing protein</fullName>
    </recommendedName>
</protein>
<dbReference type="Pfam" id="PF00566">
    <property type="entry name" value="RabGAP-TBC"/>
    <property type="match status" value="1"/>
</dbReference>
<dbReference type="RefSeq" id="XP_003852312.1">
    <property type="nucleotide sequence ID" value="XM_003852264.1"/>
</dbReference>
<evidence type="ECO:0000256" key="1">
    <source>
        <dbReference type="ARBA" id="ARBA00004245"/>
    </source>
</evidence>
<comment type="subcellular location">
    <subcellularLocation>
        <location evidence="1">Cytoplasm</location>
        <location evidence="1">Cytoskeleton</location>
    </subcellularLocation>
</comment>
<dbReference type="SMART" id="SM00164">
    <property type="entry name" value="TBC"/>
    <property type="match status" value="1"/>
</dbReference>
<evidence type="ECO:0000259" key="6">
    <source>
        <dbReference type="PROSITE" id="PS50086"/>
    </source>
</evidence>
<dbReference type="HOGENOM" id="CLU_029367_2_0_1"/>
<feature type="domain" description="Rab-GAP TBC" evidence="6">
    <location>
        <begin position="38"/>
        <end position="233"/>
    </location>
</feature>
<dbReference type="OrthoDB" id="10263206at2759"/>
<dbReference type="PROSITE" id="PS50086">
    <property type="entry name" value="TBC_RABGAP"/>
    <property type="match status" value="1"/>
</dbReference>
<dbReference type="AlphaFoldDB" id="F9XBV4"/>
<dbReference type="EMBL" id="CM001200">
    <property type="protein sequence ID" value="EGP87288.1"/>
    <property type="molecule type" value="Genomic_DNA"/>
</dbReference>
<dbReference type="FunFam" id="1.10.8.270:FF:000035">
    <property type="entry name" value="Cell cycle arrest protein BUB2"/>
    <property type="match status" value="1"/>
</dbReference>
<dbReference type="GO" id="GO:0005096">
    <property type="term" value="F:GTPase activator activity"/>
    <property type="evidence" value="ECO:0007669"/>
    <property type="project" value="EnsemblFungi"/>
</dbReference>
<gene>
    <name evidence="7" type="ORF">MYCGRDRAFT_86219</name>
</gene>
<dbReference type="SUPFAM" id="SSF47923">
    <property type="entry name" value="Ypt/Rab-GAP domain of gyp1p"/>
    <property type="match status" value="2"/>
</dbReference>
<dbReference type="PANTHER" id="PTHR22957">
    <property type="entry name" value="TBC1 DOMAIN FAMILY MEMBER GTPASE-ACTIVATING PROTEIN"/>
    <property type="match status" value="1"/>
</dbReference>